<gene>
    <name evidence="6" type="ORF">ABJ99_5130</name>
</gene>
<dbReference type="InterPro" id="IPR036736">
    <property type="entry name" value="ACP-like_sf"/>
</dbReference>
<dbReference type="Gene3D" id="1.10.1200.10">
    <property type="entry name" value="ACP-like"/>
    <property type="match status" value="1"/>
</dbReference>
<accession>A0A0N0GCC7</accession>
<keyword evidence="3" id="KW-0597">Phosphoprotein</keyword>
<dbReference type="PANTHER" id="PTHR45527">
    <property type="entry name" value="NONRIBOSOMAL PEPTIDE SYNTHETASE"/>
    <property type="match status" value="1"/>
</dbReference>
<organism evidence="6 7">
    <name type="scientific">Pseudomonas syringae pv. cilantro</name>
    <dbReference type="NCBI Taxonomy" id="81035"/>
    <lineage>
        <taxon>Bacteria</taxon>
        <taxon>Pseudomonadati</taxon>
        <taxon>Pseudomonadota</taxon>
        <taxon>Gammaproteobacteria</taxon>
        <taxon>Pseudomonadales</taxon>
        <taxon>Pseudomonadaceae</taxon>
        <taxon>Pseudomonas</taxon>
        <taxon>Pseudomonas syringae</taxon>
    </lineage>
</organism>
<dbReference type="PANTHER" id="PTHR45527:SF1">
    <property type="entry name" value="FATTY ACID SYNTHASE"/>
    <property type="match status" value="1"/>
</dbReference>
<feature type="domain" description="Carrier" evidence="5">
    <location>
        <begin position="101"/>
        <end position="175"/>
    </location>
</feature>
<dbReference type="GO" id="GO:0044550">
    <property type="term" value="P:secondary metabolite biosynthetic process"/>
    <property type="evidence" value="ECO:0007669"/>
    <property type="project" value="TreeGrafter"/>
</dbReference>
<reference evidence="6 7" key="2">
    <citation type="submission" date="2015-10" db="EMBL/GenBank/DDBJ databases">
        <title>Comparative genomics and high-throughput reverse genetic screens identify a new phytobacterial MAMP and an Arabidopsis receptor required for immune elicitation.</title>
        <authorList>
            <person name="Mott G.A."/>
            <person name="Thakur S."/>
            <person name="Wang P.W."/>
            <person name="Desveaux D."/>
            <person name="Guttman D.S."/>
        </authorList>
    </citation>
    <scope>NUCLEOTIDE SEQUENCE [LARGE SCALE GENOMIC DNA]</scope>
    <source>
        <strain evidence="6 7">0788_9</strain>
    </source>
</reference>
<dbReference type="InterPro" id="IPR006162">
    <property type="entry name" value="Ppantetheine_attach_site"/>
</dbReference>
<name>A0A0N0GCC7_PSESX</name>
<feature type="compositionally biased region" description="Low complexity" evidence="4">
    <location>
        <begin position="268"/>
        <end position="282"/>
    </location>
</feature>
<dbReference type="SUPFAM" id="SSF56801">
    <property type="entry name" value="Acetyl-CoA synthetase-like"/>
    <property type="match status" value="1"/>
</dbReference>
<dbReference type="Pfam" id="PF13193">
    <property type="entry name" value="AMP-binding_C"/>
    <property type="match status" value="1"/>
</dbReference>
<sequence>MKIRGMRIELGEIEAALTSQPGVQDAVVLVRDLHLLAWFTETSSVDTDALRHALRAQLPGYMVPRAFTRLDALPLTGHGKLDRRALPDPDPAYLLGHAYEAPQGEVEVAMAAIWADVLGVERVGRHDNFFELGGHSLLAVNLVERLRKAGLQADVHALLAQPTLAALATCQGSRAALHVPANAVPAGCVRITPQMLTLVSLDQPEIDRIVASVPGGAANVQEIYPLAPLQEGIFYHHLTAEQGDPYLLQWRLAFDSLERPGRLLAPGAGRRANAADPANRPATPGATGFCRRQPGDSTGCPPDRRFACAGAAPGRDAVHDLADRLGCAAGASFRPGRGCHRQPDCRAWACRTGRADRAVRQYPGCAHRHVFGRDR</sequence>
<proteinExistence type="predicted"/>
<reference evidence="6 7" key="1">
    <citation type="submission" date="2015-07" db="EMBL/GenBank/DDBJ databases">
        <authorList>
            <person name="Noorani M."/>
        </authorList>
    </citation>
    <scope>NUCLEOTIDE SEQUENCE [LARGE SCALE GENOMIC DNA]</scope>
    <source>
        <strain evidence="6 7">0788_9</strain>
    </source>
</reference>
<dbReference type="InterPro" id="IPR009081">
    <property type="entry name" value="PP-bd_ACP"/>
</dbReference>
<feature type="region of interest" description="Disordered" evidence="4">
    <location>
        <begin position="268"/>
        <end position="297"/>
    </location>
</feature>
<evidence type="ECO:0000256" key="4">
    <source>
        <dbReference type="SAM" id="MobiDB-lite"/>
    </source>
</evidence>
<keyword evidence="2" id="KW-0596">Phosphopantetheine</keyword>
<dbReference type="SUPFAM" id="SSF47336">
    <property type="entry name" value="ACP-like"/>
    <property type="match status" value="1"/>
</dbReference>
<dbReference type="EMBL" id="LGLN01000099">
    <property type="protein sequence ID" value="KPC23563.1"/>
    <property type="molecule type" value="Genomic_DNA"/>
</dbReference>
<evidence type="ECO:0000313" key="7">
    <source>
        <dbReference type="Proteomes" id="UP000037891"/>
    </source>
</evidence>
<dbReference type="InterPro" id="IPR025110">
    <property type="entry name" value="AMP-bd_C"/>
</dbReference>
<dbReference type="GO" id="GO:0031177">
    <property type="term" value="F:phosphopantetheine binding"/>
    <property type="evidence" value="ECO:0007669"/>
    <property type="project" value="TreeGrafter"/>
</dbReference>
<protein>
    <submittedName>
        <fullName evidence="6">Amino acid adenylation</fullName>
    </submittedName>
</protein>
<evidence type="ECO:0000256" key="2">
    <source>
        <dbReference type="ARBA" id="ARBA00022450"/>
    </source>
</evidence>
<evidence type="ECO:0000313" key="6">
    <source>
        <dbReference type="EMBL" id="KPC23563.1"/>
    </source>
</evidence>
<dbReference type="Proteomes" id="UP000037891">
    <property type="component" value="Unassembled WGS sequence"/>
</dbReference>
<dbReference type="Gene3D" id="3.30.300.30">
    <property type="match status" value="1"/>
</dbReference>
<evidence type="ECO:0000256" key="1">
    <source>
        <dbReference type="ARBA" id="ARBA00001957"/>
    </source>
</evidence>
<dbReference type="PROSITE" id="PS50075">
    <property type="entry name" value="CARRIER"/>
    <property type="match status" value="1"/>
</dbReference>
<comment type="cofactor">
    <cofactor evidence="1">
        <name>pantetheine 4'-phosphate</name>
        <dbReference type="ChEBI" id="CHEBI:47942"/>
    </cofactor>
</comment>
<dbReference type="AlphaFoldDB" id="A0A0N0GCC7"/>
<evidence type="ECO:0000256" key="3">
    <source>
        <dbReference type="ARBA" id="ARBA00022553"/>
    </source>
</evidence>
<evidence type="ECO:0000259" key="5">
    <source>
        <dbReference type="PROSITE" id="PS50075"/>
    </source>
</evidence>
<dbReference type="GO" id="GO:0043041">
    <property type="term" value="P:amino acid activation for nonribosomal peptide biosynthetic process"/>
    <property type="evidence" value="ECO:0007669"/>
    <property type="project" value="TreeGrafter"/>
</dbReference>
<dbReference type="GO" id="GO:0005737">
    <property type="term" value="C:cytoplasm"/>
    <property type="evidence" value="ECO:0007669"/>
    <property type="project" value="TreeGrafter"/>
</dbReference>
<dbReference type="PROSITE" id="PS00012">
    <property type="entry name" value="PHOSPHOPANTETHEINE"/>
    <property type="match status" value="1"/>
</dbReference>
<comment type="caution">
    <text evidence="6">The sequence shown here is derived from an EMBL/GenBank/DDBJ whole genome shotgun (WGS) entry which is preliminary data.</text>
</comment>
<dbReference type="InterPro" id="IPR045851">
    <property type="entry name" value="AMP-bd_C_sf"/>
</dbReference>
<dbReference type="Pfam" id="PF00550">
    <property type="entry name" value="PP-binding"/>
    <property type="match status" value="1"/>
</dbReference>
<dbReference type="FunFam" id="1.10.1200.10:FF:000005">
    <property type="entry name" value="Nonribosomal peptide synthetase 1"/>
    <property type="match status" value="1"/>
</dbReference>